<protein>
    <submittedName>
        <fullName evidence="9">MFS transporter</fullName>
    </submittedName>
</protein>
<feature type="transmembrane region" description="Helical" evidence="7">
    <location>
        <begin position="264"/>
        <end position="283"/>
    </location>
</feature>
<feature type="domain" description="Major facilitator superfamily (MFS) profile" evidence="8">
    <location>
        <begin position="1"/>
        <end position="384"/>
    </location>
</feature>
<feature type="transmembrane region" description="Helical" evidence="7">
    <location>
        <begin position="201"/>
        <end position="222"/>
    </location>
</feature>
<evidence type="ECO:0000256" key="4">
    <source>
        <dbReference type="ARBA" id="ARBA00022692"/>
    </source>
</evidence>
<evidence type="ECO:0000259" key="8">
    <source>
        <dbReference type="PROSITE" id="PS50850"/>
    </source>
</evidence>
<dbReference type="Proteomes" id="UP001500729">
    <property type="component" value="Unassembled WGS sequence"/>
</dbReference>
<keyword evidence="6 7" id="KW-0472">Membrane</keyword>
<feature type="transmembrane region" description="Helical" evidence="7">
    <location>
        <begin position="234"/>
        <end position="252"/>
    </location>
</feature>
<keyword evidence="3" id="KW-1003">Cell membrane</keyword>
<feature type="transmembrane region" description="Helical" evidence="7">
    <location>
        <begin position="352"/>
        <end position="372"/>
    </location>
</feature>
<feature type="transmembrane region" description="Helical" evidence="7">
    <location>
        <begin position="289"/>
        <end position="305"/>
    </location>
</feature>
<comment type="caution">
    <text evidence="9">The sequence shown here is derived from an EMBL/GenBank/DDBJ whole genome shotgun (WGS) entry which is preliminary data.</text>
</comment>
<feature type="transmembrane region" description="Helical" evidence="7">
    <location>
        <begin position="121"/>
        <end position="147"/>
    </location>
</feature>
<organism evidence="9 10">
    <name type="scientific">Saccharopolyspora erythraea</name>
    <name type="common">Streptomyces erythraeus</name>
    <dbReference type="NCBI Taxonomy" id="1836"/>
    <lineage>
        <taxon>Bacteria</taxon>
        <taxon>Bacillati</taxon>
        <taxon>Actinomycetota</taxon>
        <taxon>Actinomycetes</taxon>
        <taxon>Pseudonocardiales</taxon>
        <taxon>Pseudonocardiaceae</taxon>
        <taxon>Saccharopolyspora</taxon>
    </lineage>
</organism>
<dbReference type="InterPro" id="IPR050171">
    <property type="entry name" value="MFS_Transporters"/>
</dbReference>
<dbReference type="SUPFAM" id="SSF103473">
    <property type="entry name" value="MFS general substrate transporter"/>
    <property type="match status" value="1"/>
</dbReference>
<dbReference type="InterPro" id="IPR020846">
    <property type="entry name" value="MFS_dom"/>
</dbReference>
<evidence type="ECO:0000256" key="2">
    <source>
        <dbReference type="ARBA" id="ARBA00022448"/>
    </source>
</evidence>
<accession>A0ABN1E3M5</accession>
<dbReference type="EMBL" id="BAAAGS010000076">
    <property type="protein sequence ID" value="GAA0558180.1"/>
    <property type="molecule type" value="Genomic_DNA"/>
</dbReference>
<feature type="transmembrane region" description="Helical" evidence="7">
    <location>
        <begin position="325"/>
        <end position="346"/>
    </location>
</feature>
<proteinExistence type="predicted"/>
<evidence type="ECO:0000256" key="5">
    <source>
        <dbReference type="ARBA" id="ARBA00022989"/>
    </source>
</evidence>
<evidence type="ECO:0000256" key="1">
    <source>
        <dbReference type="ARBA" id="ARBA00004651"/>
    </source>
</evidence>
<dbReference type="PANTHER" id="PTHR23517:SF13">
    <property type="entry name" value="MAJOR FACILITATOR SUPERFAMILY MFS_1"/>
    <property type="match status" value="1"/>
</dbReference>
<evidence type="ECO:0000256" key="7">
    <source>
        <dbReference type="SAM" id="Phobius"/>
    </source>
</evidence>
<name>A0ABN1E3M5_SACER</name>
<sequence length="384" mass="39324">MAAVYVLAMLGGTLPVPLYVFWAPRMGFGPFTTTLIFAIYALGVVASLLLFASLSDRSGRRPLLLASLVVLAASTVCFLVARDVGLLLLARFLCGLATGVTTATATAALEELAGPGGGRRASMTAAGANLGGLGLGTVIAGLFAQFLPSPTHLVFWCYLAALVPAVVAIVVTPETVRSPRRPVLAVRRPTLPVDRAARGQFLSAAVAVFAAFAVNGLFSSLVPGFLHDALQVRSVAAVGAEVGLLFAVALVAQLAAPGRWLDSPVIGPVFLIIGVAVFESGLWTRSLPAFVTGTVFAGIGAGVTFRRGVAVTARLAAPDRRADLFASYFLAAYAGTIGPTLALGLLDQVINQNVATLLLAVGIGAIALATTLTRSTAADRTAVA</sequence>
<evidence type="ECO:0000313" key="10">
    <source>
        <dbReference type="Proteomes" id="UP001500729"/>
    </source>
</evidence>
<reference evidence="9 10" key="1">
    <citation type="journal article" date="2019" name="Int. J. Syst. Evol. Microbiol.">
        <title>The Global Catalogue of Microorganisms (GCM) 10K type strain sequencing project: providing services to taxonomists for standard genome sequencing and annotation.</title>
        <authorList>
            <consortium name="The Broad Institute Genomics Platform"/>
            <consortium name="The Broad Institute Genome Sequencing Center for Infectious Disease"/>
            <person name="Wu L."/>
            <person name="Ma J."/>
        </authorList>
    </citation>
    <scope>NUCLEOTIDE SEQUENCE [LARGE SCALE GENOMIC DNA]</scope>
    <source>
        <strain evidence="9 10">JCM 10303</strain>
    </source>
</reference>
<evidence type="ECO:0000313" key="9">
    <source>
        <dbReference type="EMBL" id="GAA0558180.1"/>
    </source>
</evidence>
<dbReference type="InterPro" id="IPR036259">
    <property type="entry name" value="MFS_trans_sf"/>
</dbReference>
<comment type="subcellular location">
    <subcellularLocation>
        <location evidence="1">Cell membrane</location>
        <topology evidence="1">Multi-pass membrane protein</topology>
    </subcellularLocation>
</comment>
<dbReference type="PANTHER" id="PTHR23517">
    <property type="entry name" value="RESISTANCE PROTEIN MDTM, PUTATIVE-RELATED-RELATED"/>
    <property type="match status" value="1"/>
</dbReference>
<evidence type="ECO:0000256" key="3">
    <source>
        <dbReference type="ARBA" id="ARBA00022475"/>
    </source>
</evidence>
<feature type="transmembrane region" description="Helical" evidence="7">
    <location>
        <begin position="63"/>
        <end position="81"/>
    </location>
</feature>
<dbReference type="Gene3D" id="1.20.1250.20">
    <property type="entry name" value="MFS general substrate transporter like domains"/>
    <property type="match status" value="1"/>
</dbReference>
<dbReference type="Pfam" id="PF07690">
    <property type="entry name" value="MFS_1"/>
    <property type="match status" value="1"/>
</dbReference>
<gene>
    <name evidence="9" type="ORF">GCM10009533_64620</name>
</gene>
<feature type="transmembrane region" description="Helical" evidence="7">
    <location>
        <begin position="31"/>
        <end position="51"/>
    </location>
</feature>
<feature type="transmembrane region" description="Helical" evidence="7">
    <location>
        <begin position="87"/>
        <end position="109"/>
    </location>
</feature>
<dbReference type="InterPro" id="IPR011701">
    <property type="entry name" value="MFS"/>
</dbReference>
<keyword evidence="5 7" id="KW-1133">Transmembrane helix</keyword>
<feature type="transmembrane region" description="Helical" evidence="7">
    <location>
        <begin position="153"/>
        <end position="171"/>
    </location>
</feature>
<keyword evidence="4 7" id="KW-0812">Transmembrane</keyword>
<keyword evidence="10" id="KW-1185">Reference proteome</keyword>
<keyword evidence="2" id="KW-0813">Transport</keyword>
<evidence type="ECO:0000256" key="6">
    <source>
        <dbReference type="ARBA" id="ARBA00023136"/>
    </source>
</evidence>
<dbReference type="PROSITE" id="PS50850">
    <property type="entry name" value="MFS"/>
    <property type="match status" value="1"/>
</dbReference>